<dbReference type="RefSeq" id="WP_408128214.1">
    <property type="nucleotide sequence ID" value="NZ_JAQQDH010000002.1"/>
</dbReference>
<gene>
    <name evidence="1" type="ORF">PQR00_08460</name>
</gene>
<keyword evidence="2" id="KW-1185">Reference proteome</keyword>
<sequence>MDPYWRIRVGALYGEQQIVDRGQALVRSGLHSIRETIQAEGETAFLVSREQWAERLLDVLDFAVEQSRDPETRRSQLRFRADSNAEEAISTLEAQPPEVGLQDVVSRERRRDKYEAKTTQKIFRNESALDNVEHPLFQTELALREIEIAKDILKSTSIDIDASSLPGKRPQAFIRPEAIDAAVTYTRFVERAALVPSVGAVGLTAKNLASCYQIFAETRNATAGLRILYRANSGATLASADALSLPAIAELPNGIAGGIFARFADEIERQINEDEQAWDAPKIASFKFAMDLTSRIAFRLNQDQAAGMSRLAIRLY</sequence>
<comment type="caution">
    <text evidence="1">The sequence shown here is derived from an EMBL/GenBank/DDBJ whole genome shotgun (WGS) entry which is preliminary data.</text>
</comment>
<name>A0ABW9BZY3_9BURK</name>
<proteinExistence type="predicted"/>
<accession>A0ABW9BZY3</accession>
<organism evidence="1 2">
    <name type="scientific">Paraburkholderia strydomiana</name>
    <dbReference type="NCBI Taxonomy" id="1245417"/>
    <lineage>
        <taxon>Bacteria</taxon>
        <taxon>Pseudomonadati</taxon>
        <taxon>Pseudomonadota</taxon>
        <taxon>Betaproteobacteria</taxon>
        <taxon>Burkholderiales</taxon>
        <taxon>Burkholderiaceae</taxon>
        <taxon>Paraburkholderia</taxon>
    </lineage>
</organism>
<dbReference type="EMBL" id="JAQQDH010000002">
    <property type="protein sequence ID" value="MFM0443620.1"/>
    <property type="molecule type" value="Genomic_DNA"/>
</dbReference>
<evidence type="ECO:0008006" key="3">
    <source>
        <dbReference type="Google" id="ProtNLM"/>
    </source>
</evidence>
<evidence type="ECO:0000313" key="2">
    <source>
        <dbReference type="Proteomes" id="UP001629288"/>
    </source>
</evidence>
<reference evidence="1 2" key="1">
    <citation type="journal article" date="2024" name="Chem. Sci.">
        <title>Discovery of megapolipeptins by genome mining of a Burkholderiales bacteria collection.</title>
        <authorList>
            <person name="Paulo B.S."/>
            <person name="Recchia M.J.J."/>
            <person name="Lee S."/>
            <person name="Fergusson C.H."/>
            <person name="Romanowski S.B."/>
            <person name="Hernandez A."/>
            <person name="Krull N."/>
            <person name="Liu D.Y."/>
            <person name="Cavanagh H."/>
            <person name="Bos A."/>
            <person name="Gray C.A."/>
            <person name="Murphy B.T."/>
            <person name="Linington R.G."/>
            <person name="Eustaquio A.S."/>
        </authorList>
    </citation>
    <scope>NUCLEOTIDE SEQUENCE [LARGE SCALE GENOMIC DNA]</scope>
    <source>
        <strain evidence="1 2">RL17-379-BIB-C</strain>
    </source>
</reference>
<evidence type="ECO:0000313" key="1">
    <source>
        <dbReference type="EMBL" id="MFM0443620.1"/>
    </source>
</evidence>
<dbReference type="Proteomes" id="UP001629288">
    <property type="component" value="Unassembled WGS sequence"/>
</dbReference>
<protein>
    <recommendedName>
        <fullName evidence="3">Phage major capsid protein</fullName>
    </recommendedName>
</protein>